<name>A0ABQ7ZHK9_BRANA</name>
<sequence>MMHPYEEMKLMKKIKKYYNKLGFVAEPRDSDKLPLWGGGGEASSTEETRDTFPWRKYFTSNNFKNDGLHFCQPWAFGVLRENENGGKSHLANTLANTPDNTPENDLDRLPACQLAIRRVGMLDV</sequence>
<evidence type="ECO:0000313" key="2">
    <source>
        <dbReference type="Proteomes" id="UP000824890"/>
    </source>
</evidence>
<reference evidence="1 2" key="1">
    <citation type="submission" date="2021-05" db="EMBL/GenBank/DDBJ databases">
        <title>Genome Assembly of Synthetic Allotetraploid Brassica napus Reveals Homoeologous Exchanges between Subgenomes.</title>
        <authorList>
            <person name="Davis J.T."/>
        </authorList>
    </citation>
    <scope>NUCLEOTIDE SEQUENCE [LARGE SCALE GENOMIC DNA]</scope>
    <source>
        <strain evidence="2">cv. Da-Ae</strain>
        <tissue evidence="1">Seedling</tissue>
    </source>
</reference>
<organism evidence="1 2">
    <name type="scientific">Brassica napus</name>
    <name type="common">Rape</name>
    <dbReference type="NCBI Taxonomy" id="3708"/>
    <lineage>
        <taxon>Eukaryota</taxon>
        <taxon>Viridiplantae</taxon>
        <taxon>Streptophyta</taxon>
        <taxon>Embryophyta</taxon>
        <taxon>Tracheophyta</taxon>
        <taxon>Spermatophyta</taxon>
        <taxon>Magnoliopsida</taxon>
        <taxon>eudicotyledons</taxon>
        <taxon>Gunneridae</taxon>
        <taxon>Pentapetalae</taxon>
        <taxon>rosids</taxon>
        <taxon>malvids</taxon>
        <taxon>Brassicales</taxon>
        <taxon>Brassicaceae</taxon>
        <taxon>Brassiceae</taxon>
        <taxon>Brassica</taxon>
    </lineage>
</organism>
<gene>
    <name evidence="1" type="ORF">HID58_066972</name>
</gene>
<dbReference type="EMBL" id="JAGKQM010000015">
    <property type="protein sequence ID" value="KAH0879578.1"/>
    <property type="molecule type" value="Genomic_DNA"/>
</dbReference>
<keyword evidence="2" id="KW-1185">Reference proteome</keyword>
<proteinExistence type="predicted"/>
<protein>
    <submittedName>
        <fullName evidence="1">Uncharacterized protein</fullName>
    </submittedName>
</protein>
<dbReference type="Proteomes" id="UP000824890">
    <property type="component" value="Unassembled WGS sequence"/>
</dbReference>
<comment type="caution">
    <text evidence="1">The sequence shown here is derived from an EMBL/GenBank/DDBJ whole genome shotgun (WGS) entry which is preliminary data.</text>
</comment>
<accession>A0ABQ7ZHK9</accession>
<evidence type="ECO:0000313" key="1">
    <source>
        <dbReference type="EMBL" id="KAH0879578.1"/>
    </source>
</evidence>